<dbReference type="InterPro" id="IPR035169">
    <property type="entry name" value="DUF5318"/>
</dbReference>
<comment type="caution">
    <text evidence="1">The sequence shown here is derived from an EMBL/GenBank/DDBJ whole genome shotgun (WGS) entry which is preliminary data.</text>
</comment>
<evidence type="ECO:0000313" key="2">
    <source>
        <dbReference type="Proteomes" id="UP000569914"/>
    </source>
</evidence>
<reference evidence="1 2" key="1">
    <citation type="submission" date="2020-07" db="EMBL/GenBank/DDBJ databases">
        <title>Sequencing the genomes of 1000 actinobacteria strains.</title>
        <authorList>
            <person name="Klenk H.-P."/>
        </authorList>
    </citation>
    <scope>NUCLEOTIDE SEQUENCE [LARGE SCALE GENOMIC DNA]</scope>
    <source>
        <strain evidence="1 2">DSM 22083</strain>
    </source>
</reference>
<dbReference type="AlphaFoldDB" id="A0A7Y9LBT4"/>
<gene>
    <name evidence="1" type="ORF">BKA15_003406</name>
</gene>
<keyword evidence="2" id="KW-1185">Reference proteome</keyword>
<sequence length="139" mass="15817">MWSQREVVDYALQRRSTLAALRRPGGRLARREACDADPMLLRAAKHHGEKVDGTCPVCDATELTQLHYVFGDQLGQYSGRIKRTAELEEMAHEFGEFKVVVVEVCLGCSWNFMIMSYLLGDGVKRKPPRRQQTVEDIYG</sequence>
<dbReference type="EMBL" id="JACCBU010000001">
    <property type="protein sequence ID" value="NYE72077.1"/>
    <property type="molecule type" value="Genomic_DNA"/>
</dbReference>
<protein>
    <recommendedName>
        <fullName evidence="3">DUF5318 domain-containing protein</fullName>
    </recommendedName>
</protein>
<dbReference type="Proteomes" id="UP000569914">
    <property type="component" value="Unassembled WGS sequence"/>
</dbReference>
<evidence type="ECO:0008006" key="3">
    <source>
        <dbReference type="Google" id="ProtNLM"/>
    </source>
</evidence>
<dbReference type="Pfam" id="PF17249">
    <property type="entry name" value="DUF5318"/>
    <property type="match status" value="1"/>
</dbReference>
<proteinExistence type="predicted"/>
<dbReference type="RefSeq" id="WP_179752655.1">
    <property type="nucleotide sequence ID" value="NZ_JACCBU010000001.1"/>
</dbReference>
<accession>A0A7Y9LBT4</accession>
<name>A0A7Y9LBT4_9ACTN</name>
<organism evidence="1 2">
    <name type="scientific">Microlunatus parietis</name>
    <dbReference type="NCBI Taxonomy" id="682979"/>
    <lineage>
        <taxon>Bacteria</taxon>
        <taxon>Bacillati</taxon>
        <taxon>Actinomycetota</taxon>
        <taxon>Actinomycetes</taxon>
        <taxon>Propionibacteriales</taxon>
        <taxon>Propionibacteriaceae</taxon>
        <taxon>Microlunatus</taxon>
    </lineage>
</organism>
<evidence type="ECO:0000313" key="1">
    <source>
        <dbReference type="EMBL" id="NYE72077.1"/>
    </source>
</evidence>